<dbReference type="Proteomes" id="UP000218387">
    <property type="component" value="Chromosome"/>
</dbReference>
<dbReference type="GO" id="GO:0046872">
    <property type="term" value="F:metal ion binding"/>
    <property type="evidence" value="ECO:0007669"/>
    <property type="project" value="UniProtKB-UniRule"/>
</dbReference>
<dbReference type="InterPro" id="IPR011257">
    <property type="entry name" value="DNA_glycosylase"/>
</dbReference>
<dbReference type="InterPro" id="IPR004036">
    <property type="entry name" value="Endonuclease-III-like_CS2"/>
</dbReference>
<dbReference type="InterPro" id="IPR005760">
    <property type="entry name" value="A/G_AdeGlyc_MutY"/>
</dbReference>
<evidence type="ECO:0000256" key="4">
    <source>
        <dbReference type="ARBA" id="ARBA00012045"/>
    </source>
</evidence>
<dbReference type="Pfam" id="PF00633">
    <property type="entry name" value="HHH"/>
    <property type="match status" value="1"/>
</dbReference>
<dbReference type="GO" id="GO:0006298">
    <property type="term" value="P:mismatch repair"/>
    <property type="evidence" value="ECO:0007669"/>
    <property type="project" value="TreeGrafter"/>
</dbReference>
<dbReference type="Pfam" id="PF00730">
    <property type="entry name" value="HhH-GPD"/>
    <property type="match status" value="1"/>
</dbReference>
<evidence type="ECO:0000256" key="5">
    <source>
        <dbReference type="ARBA" id="ARBA00022023"/>
    </source>
</evidence>
<dbReference type="Gene3D" id="3.90.79.10">
    <property type="entry name" value="Nucleoside Triphosphate Pyrophosphohydrolase"/>
    <property type="match status" value="1"/>
</dbReference>
<evidence type="ECO:0000256" key="2">
    <source>
        <dbReference type="ARBA" id="ARBA00002933"/>
    </source>
</evidence>
<keyword evidence="17" id="KW-1185">Reference proteome</keyword>
<dbReference type="SUPFAM" id="SSF55811">
    <property type="entry name" value="Nudix"/>
    <property type="match status" value="1"/>
</dbReference>
<dbReference type="InterPro" id="IPR023170">
    <property type="entry name" value="HhH_base_excis_C"/>
</dbReference>
<dbReference type="PANTHER" id="PTHR42944">
    <property type="entry name" value="ADENINE DNA GLYCOSYLASE"/>
    <property type="match status" value="1"/>
</dbReference>
<dbReference type="RefSeq" id="WP_096920566.1">
    <property type="nucleotide sequence ID" value="NZ_CP029487.1"/>
</dbReference>
<dbReference type="InterPro" id="IPR003265">
    <property type="entry name" value="HhH-GPD_domain"/>
</dbReference>
<dbReference type="NCBIfam" id="TIGR01084">
    <property type="entry name" value="mutY"/>
    <property type="match status" value="1"/>
</dbReference>
<dbReference type="SMART" id="SM00478">
    <property type="entry name" value="ENDO3c"/>
    <property type="match status" value="1"/>
</dbReference>
<dbReference type="CDD" id="cd00056">
    <property type="entry name" value="ENDO3c"/>
    <property type="match status" value="1"/>
</dbReference>
<dbReference type="InterPro" id="IPR000445">
    <property type="entry name" value="HhH_motif"/>
</dbReference>
<dbReference type="PANTHER" id="PTHR42944:SF1">
    <property type="entry name" value="ADENINE DNA GLYCOSYLASE"/>
    <property type="match status" value="1"/>
</dbReference>
<evidence type="ECO:0000256" key="10">
    <source>
        <dbReference type="ARBA" id="ARBA00023004"/>
    </source>
</evidence>
<dbReference type="InterPro" id="IPR003651">
    <property type="entry name" value="Endonuclease3_FeS-loop_motif"/>
</dbReference>
<dbReference type="AlphaFoldDB" id="A0A4P9CB63"/>
<dbReference type="GO" id="GO:0051539">
    <property type="term" value="F:4 iron, 4 sulfur cluster binding"/>
    <property type="evidence" value="ECO:0007669"/>
    <property type="project" value="UniProtKB-UniRule"/>
</dbReference>
<evidence type="ECO:0000256" key="3">
    <source>
        <dbReference type="ARBA" id="ARBA00008343"/>
    </source>
</evidence>
<dbReference type="GO" id="GO:0000701">
    <property type="term" value="F:purine-specific mismatch base pair DNA N-glycosylase activity"/>
    <property type="evidence" value="ECO:0007669"/>
    <property type="project" value="UniProtKB-EC"/>
</dbReference>
<evidence type="ECO:0000256" key="7">
    <source>
        <dbReference type="ARBA" id="ARBA00022723"/>
    </source>
</evidence>
<dbReference type="EMBL" id="CP029487">
    <property type="protein sequence ID" value="QCT72081.1"/>
    <property type="molecule type" value="Genomic_DNA"/>
</dbReference>
<dbReference type="InterPro" id="IPR029119">
    <property type="entry name" value="MutY_C"/>
</dbReference>
<evidence type="ECO:0000256" key="1">
    <source>
        <dbReference type="ARBA" id="ARBA00000843"/>
    </source>
</evidence>
<comment type="catalytic activity">
    <reaction evidence="1 14">
        <text>Hydrolyzes free adenine bases from 7,8-dihydro-8-oxoguanine:adenine mismatched double-stranded DNA, leaving an apurinic site.</text>
        <dbReference type="EC" id="3.2.2.31"/>
    </reaction>
</comment>
<gene>
    <name evidence="16" type="primary">mutY</name>
    <name evidence="16" type="ORF">CPZ25_012345</name>
</gene>
<dbReference type="GO" id="GO:0035485">
    <property type="term" value="F:adenine/guanine mispair binding"/>
    <property type="evidence" value="ECO:0007669"/>
    <property type="project" value="TreeGrafter"/>
</dbReference>
<dbReference type="PROSITE" id="PS00764">
    <property type="entry name" value="ENDONUCLEASE_III_1"/>
    <property type="match status" value="1"/>
</dbReference>
<comment type="similarity">
    <text evidence="3 14">Belongs to the Nth/MutY family.</text>
</comment>
<dbReference type="EC" id="3.2.2.31" evidence="4 14"/>
<evidence type="ECO:0000256" key="11">
    <source>
        <dbReference type="ARBA" id="ARBA00023014"/>
    </source>
</evidence>
<keyword evidence="8 14" id="KW-0227">DNA damage</keyword>
<evidence type="ECO:0000256" key="14">
    <source>
        <dbReference type="RuleBase" id="RU365096"/>
    </source>
</evidence>
<dbReference type="InterPro" id="IPR015797">
    <property type="entry name" value="NUDIX_hydrolase-like_dom_sf"/>
</dbReference>
<dbReference type="GO" id="GO:0032357">
    <property type="term" value="F:oxidized purine DNA binding"/>
    <property type="evidence" value="ECO:0007669"/>
    <property type="project" value="TreeGrafter"/>
</dbReference>
<comment type="function">
    <text evidence="2">Adenine glycosylase active on G-A mispairs. MutY also corrects error-prone DNA synthesis past GO lesions which are due to the oxidatively damaged form of guanine: 7,8-dihydro-8-oxoguanine (8-oxo-dGTP).</text>
</comment>
<evidence type="ECO:0000313" key="17">
    <source>
        <dbReference type="Proteomes" id="UP000218387"/>
    </source>
</evidence>
<evidence type="ECO:0000259" key="15">
    <source>
        <dbReference type="SMART" id="SM00478"/>
    </source>
</evidence>
<keyword evidence="9" id="KW-0378">Hydrolase</keyword>
<evidence type="ECO:0000313" key="16">
    <source>
        <dbReference type="EMBL" id="QCT72081.1"/>
    </source>
</evidence>
<feature type="domain" description="HhH-GPD" evidence="15">
    <location>
        <begin position="48"/>
        <end position="198"/>
    </location>
</feature>
<keyword evidence="6" id="KW-0004">4Fe-4S</keyword>
<dbReference type="PROSITE" id="PS01155">
    <property type="entry name" value="ENDONUCLEASE_III_2"/>
    <property type="match status" value="1"/>
</dbReference>
<protein>
    <recommendedName>
        <fullName evidence="5 14">Adenine DNA glycosylase</fullName>
        <ecNumber evidence="4 14">3.2.2.31</ecNumber>
    </recommendedName>
</protein>
<dbReference type="CDD" id="cd03431">
    <property type="entry name" value="NUDIX_DNA_Glycosylase_C-MutY"/>
    <property type="match status" value="1"/>
</dbReference>
<keyword evidence="11" id="KW-0411">Iron-sulfur</keyword>
<keyword evidence="10 14" id="KW-0408">Iron</keyword>
<organism evidence="16 17">
    <name type="scientific">Eubacterium maltosivorans</name>
    <dbReference type="NCBI Taxonomy" id="2041044"/>
    <lineage>
        <taxon>Bacteria</taxon>
        <taxon>Bacillati</taxon>
        <taxon>Bacillota</taxon>
        <taxon>Clostridia</taxon>
        <taxon>Eubacteriales</taxon>
        <taxon>Eubacteriaceae</taxon>
        <taxon>Eubacterium</taxon>
    </lineage>
</organism>
<dbReference type="GO" id="GO:0006284">
    <property type="term" value="P:base-excision repair"/>
    <property type="evidence" value="ECO:0007669"/>
    <property type="project" value="UniProtKB-UniRule"/>
</dbReference>
<dbReference type="GO" id="GO:0034039">
    <property type="term" value="F:8-oxo-7,8-dihydroguanine DNA N-glycosylase activity"/>
    <property type="evidence" value="ECO:0007669"/>
    <property type="project" value="TreeGrafter"/>
</dbReference>
<comment type="cofactor">
    <cofactor evidence="14">
        <name>[4Fe-4S] cluster</name>
        <dbReference type="ChEBI" id="CHEBI:49883"/>
    </cofactor>
    <text evidence="14">Binds 1 [4Fe-4S] cluster.</text>
</comment>
<dbReference type="FunFam" id="1.10.340.30:FF:000002">
    <property type="entry name" value="Adenine DNA glycosylase"/>
    <property type="match status" value="1"/>
</dbReference>
<evidence type="ECO:0000256" key="9">
    <source>
        <dbReference type="ARBA" id="ARBA00022801"/>
    </source>
</evidence>
<keyword evidence="12" id="KW-0234">DNA repair</keyword>
<dbReference type="InterPro" id="IPR044298">
    <property type="entry name" value="MIG/MutY"/>
</dbReference>
<dbReference type="Pfam" id="PF14815">
    <property type="entry name" value="NUDIX_4"/>
    <property type="match status" value="1"/>
</dbReference>
<sequence length="362" mass="40726">MTKNILNFHKETARIFAENLLQWFYKSKRALPFRETKNPYNIWISEIMAQQTQIDTLIPYYHRFVEAFPDVTALATAPEDKVLKLWEGLGYYSRAKNLHKAAKIIHEEYDGIFPDHYDALIKLPGIGPYTGGAIASIAFKEKVPAIDGNVLRVISRFNNYSGDIADVKVKKAITDWVAQAIPDAPGDFNEGLMELGALVCTPTNPKCMICPERDICEAFKEGMTNQLPIKSKKQRQKKLEMEVGIIDMGGALYLVQRPEKGLLSGLWSFPIIEEEKTKPGNAIRQTLKTVFPDLPEGKVIGNSKHVFSHVIWNMTVYYFEIDPVMAAEAPEKYGDAQAAFKDREQLAAVALPTAFSKLLALL</sequence>
<keyword evidence="13 14" id="KW-0326">Glycosidase</keyword>
<dbReference type="SMART" id="SM00525">
    <property type="entry name" value="FES"/>
    <property type="match status" value="1"/>
</dbReference>
<name>A0A4P9CB63_EUBML</name>
<keyword evidence="7" id="KW-0479">Metal-binding</keyword>
<accession>A0A4P9CB63</accession>
<dbReference type="SUPFAM" id="SSF48150">
    <property type="entry name" value="DNA-glycosylase"/>
    <property type="match status" value="1"/>
</dbReference>
<dbReference type="KEGG" id="emt:CPZ25_012345"/>
<dbReference type="InterPro" id="IPR004035">
    <property type="entry name" value="Endouclease-III_FeS-bd_BS"/>
</dbReference>
<dbReference type="Gene3D" id="1.10.1670.10">
    <property type="entry name" value="Helix-hairpin-Helix base-excision DNA repair enzymes (C-terminal)"/>
    <property type="match status" value="1"/>
</dbReference>
<evidence type="ECO:0000256" key="12">
    <source>
        <dbReference type="ARBA" id="ARBA00023204"/>
    </source>
</evidence>
<dbReference type="Gene3D" id="1.10.340.30">
    <property type="entry name" value="Hypothetical protein, domain 2"/>
    <property type="match status" value="1"/>
</dbReference>
<evidence type="ECO:0000256" key="6">
    <source>
        <dbReference type="ARBA" id="ARBA00022485"/>
    </source>
</evidence>
<evidence type="ECO:0000256" key="8">
    <source>
        <dbReference type="ARBA" id="ARBA00022763"/>
    </source>
</evidence>
<reference evidence="16 17" key="1">
    <citation type="submission" date="2018-05" db="EMBL/GenBank/DDBJ databases">
        <title>Genome comparison of Eubacterium sp.</title>
        <authorList>
            <person name="Feng Y."/>
            <person name="Sanchez-Andrea I."/>
            <person name="Stams A.J.M."/>
            <person name="De Vos W.M."/>
        </authorList>
    </citation>
    <scope>NUCLEOTIDE SEQUENCE [LARGE SCALE GENOMIC DNA]</scope>
    <source>
        <strain evidence="16 17">YI</strain>
    </source>
</reference>
<evidence type="ECO:0000256" key="13">
    <source>
        <dbReference type="ARBA" id="ARBA00023295"/>
    </source>
</evidence>
<proteinExistence type="inferred from homology"/>